<comment type="similarity">
    <text evidence="5">Belongs to the ScpB family.</text>
</comment>
<keyword evidence="2 5" id="KW-0132">Cell division</keyword>
<dbReference type="HAMAP" id="MF_01804">
    <property type="entry name" value="ScpB"/>
    <property type="match status" value="1"/>
</dbReference>
<dbReference type="PANTHER" id="PTHR34298:SF2">
    <property type="entry name" value="SEGREGATION AND CONDENSATION PROTEIN B"/>
    <property type="match status" value="1"/>
</dbReference>
<keyword evidence="1 5" id="KW-0963">Cytoplasm</keyword>
<accession>A0A174QKP3</accession>
<dbReference type="EMBL" id="CZBO01000001">
    <property type="protein sequence ID" value="CUP73803.1"/>
    <property type="molecule type" value="Genomic_DNA"/>
</dbReference>
<comment type="subunit">
    <text evidence="5">Homodimer. Homodimerization may be required to stabilize the binding of ScpA to the Smc head domains. Component of a cohesin-like complex composed of ScpA, ScpB and the Smc homodimer, in which ScpA and ScpB bind to the head domain of Smc. The presence of the three proteins is required for the association of the complex with DNA.</text>
</comment>
<dbReference type="GO" id="GO:0005737">
    <property type="term" value="C:cytoplasm"/>
    <property type="evidence" value="ECO:0007669"/>
    <property type="project" value="UniProtKB-SubCell"/>
</dbReference>
<comment type="function">
    <text evidence="5">Participates in chromosomal partition during cell division. May act via the formation of a condensin-like complex containing Smc and ScpA that pull DNA away from mid-cell into both cell halves.</text>
</comment>
<evidence type="ECO:0000256" key="4">
    <source>
        <dbReference type="ARBA" id="ARBA00023306"/>
    </source>
</evidence>
<dbReference type="InterPro" id="IPR036390">
    <property type="entry name" value="WH_DNA-bd_sf"/>
</dbReference>
<reference evidence="6 7" key="1">
    <citation type="submission" date="2015-09" db="EMBL/GenBank/DDBJ databases">
        <authorList>
            <consortium name="Pathogen Informatics"/>
        </authorList>
    </citation>
    <scope>NUCLEOTIDE SEQUENCE [LARGE SCALE GENOMIC DNA]</scope>
    <source>
        <strain evidence="6 7">2789STDY5834956</strain>
    </source>
</reference>
<dbReference type="Gene3D" id="1.10.10.10">
    <property type="entry name" value="Winged helix-like DNA-binding domain superfamily/Winged helix DNA-binding domain"/>
    <property type="match status" value="2"/>
</dbReference>
<dbReference type="PANTHER" id="PTHR34298">
    <property type="entry name" value="SEGREGATION AND CONDENSATION PROTEIN B"/>
    <property type="match status" value="1"/>
</dbReference>
<dbReference type="InterPro" id="IPR036388">
    <property type="entry name" value="WH-like_DNA-bd_sf"/>
</dbReference>
<dbReference type="GO" id="GO:0051301">
    <property type="term" value="P:cell division"/>
    <property type="evidence" value="ECO:0007669"/>
    <property type="project" value="UniProtKB-KW"/>
</dbReference>
<evidence type="ECO:0000313" key="7">
    <source>
        <dbReference type="Proteomes" id="UP000095563"/>
    </source>
</evidence>
<proteinExistence type="inferred from homology"/>
<dbReference type="InterPro" id="IPR005234">
    <property type="entry name" value="ScpB_csome_segregation"/>
</dbReference>
<dbReference type="PIRSF" id="PIRSF019345">
    <property type="entry name" value="ScpB"/>
    <property type="match status" value="1"/>
</dbReference>
<evidence type="ECO:0000256" key="2">
    <source>
        <dbReference type="ARBA" id="ARBA00022618"/>
    </source>
</evidence>
<name>A0A174QKP3_9CLOT</name>
<dbReference type="Proteomes" id="UP000095563">
    <property type="component" value="Unassembled WGS sequence"/>
</dbReference>
<evidence type="ECO:0000256" key="3">
    <source>
        <dbReference type="ARBA" id="ARBA00022829"/>
    </source>
</evidence>
<evidence type="ECO:0000256" key="5">
    <source>
        <dbReference type="HAMAP-Rule" id="MF_01804"/>
    </source>
</evidence>
<evidence type="ECO:0000256" key="1">
    <source>
        <dbReference type="ARBA" id="ARBA00022490"/>
    </source>
</evidence>
<organism evidence="6 7">
    <name type="scientific">Clostridium baratii</name>
    <dbReference type="NCBI Taxonomy" id="1561"/>
    <lineage>
        <taxon>Bacteria</taxon>
        <taxon>Bacillati</taxon>
        <taxon>Bacillota</taxon>
        <taxon>Clostridia</taxon>
        <taxon>Eubacteriales</taxon>
        <taxon>Clostridiaceae</taxon>
        <taxon>Clostridium</taxon>
    </lineage>
</organism>
<dbReference type="SUPFAM" id="SSF46785">
    <property type="entry name" value="Winged helix' DNA-binding domain"/>
    <property type="match status" value="2"/>
</dbReference>
<evidence type="ECO:0000313" key="6">
    <source>
        <dbReference type="EMBL" id="CUP73803.1"/>
    </source>
</evidence>
<gene>
    <name evidence="5 6" type="primary">scpB</name>
    <name evidence="6" type="ORF">ERS852568_00611</name>
</gene>
<sequence length="206" mass="23508">MKVEKMNVTQFEFKEISKKEPLKAIIEAMLFVSGEPLSLRDIAVNLEITPKYTEEILGEMMLDYEVSNRGIKLIQINGAYQLVTKSEYSDYIQKLLKKNRRQSLSQASLESLSIIAYKQPITRVDIDEIRGVKSDSAIQKLVERELVAEVGRLEVPGRPILYGTTDEFLRQFGLAAIDELPSLDLFEEVDSDDELMEEIVLDTTEE</sequence>
<dbReference type="AlphaFoldDB" id="A0A174QKP3"/>
<dbReference type="RefSeq" id="WP_055206659.1">
    <property type="nucleotide sequence ID" value="NZ_CZBO01000001.1"/>
</dbReference>
<protein>
    <recommendedName>
        <fullName evidence="5">Segregation and condensation protein B</fullName>
    </recommendedName>
</protein>
<keyword evidence="4 5" id="KW-0131">Cell cycle</keyword>
<dbReference type="GO" id="GO:0051304">
    <property type="term" value="P:chromosome separation"/>
    <property type="evidence" value="ECO:0007669"/>
    <property type="project" value="InterPro"/>
</dbReference>
<dbReference type="Pfam" id="PF04079">
    <property type="entry name" value="SMC_ScpB"/>
    <property type="match status" value="1"/>
</dbReference>
<comment type="subcellular location">
    <subcellularLocation>
        <location evidence="5">Cytoplasm</location>
    </subcellularLocation>
    <text evidence="5">Associated with two foci at the outer edges of the nucleoid region in young cells, and at four foci within both cell halves in older cells.</text>
</comment>
<keyword evidence="3 5" id="KW-0159">Chromosome partition</keyword>
<dbReference type="GO" id="GO:0006260">
    <property type="term" value="P:DNA replication"/>
    <property type="evidence" value="ECO:0007669"/>
    <property type="project" value="UniProtKB-UniRule"/>
</dbReference>
<dbReference type="NCBIfam" id="TIGR00281">
    <property type="entry name" value="SMC-Scp complex subunit ScpB"/>
    <property type="match status" value="1"/>
</dbReference>